<dbReference type="NCBIfam" id="TIGR02937">
    <property type="entry name" value="sigma70-ECF"/>
    <property type="match status" value="1"/>
</dbReference>
<keyword evidence="5" id="KW-0804">Transcription</keyword>
<dbReference type="PANTHER" id="PTHR43133">
    <property type="entry name" value="RNA POLYMERASE ECF-TYPE SIGMA FACTO"/>
    <property type="match status" value="1"/>
</dbReference>
<dbReference type="InterPro" id="IPR013325">
    <property type="entry name" value="RNA_pol_sigma_r2"/>
</dbReference>
<dbReference type="OrthoDB" id="3692620at2"/>
<sequence>MSSDADARFAVFVDRESAALLRFGWYLTSDPELARDLVQEALTRVYPRWAALHRGEEVAYVRRTMVNLSRDAARRRGRAALLPWHRTSGVAGGQALPDPAQQVTERGAVVAALQQLPTRQRAVVVLRHVCDLSEEQVARELRISVGAVKSAASRGRTRLRELLTDGDPDQQDADQDDTDNDDTDNDDTEVEVAR</sequence>
<evidence type="ECO:0000313" key="9">
    <source>
        <dbReference type="EMBL" id="TQL49167.1"/>
    </source>
</evidence>
<keyword evidence="3" id="KW-0731">Sigma factor</keyword>
<dbReference type="Pfam" id="PF04542">
    <property type="entry name" value="Sigma70_r2"/>
    <property type="match status" value="1"/>
</dbReference>
<dbReference type="RefSeq" id="WP_141783456.1">
    <property type="nucleotide sequence ID" value="NZ_BAAAIK010000009.1"/>
</dbReference>
<dbReference type="NCBIfam" id="TIGR02983">
    <property type="entry name" value="SigE-fam_strep"/>
    <property type="match status" value="1"/>
</dbReference>
<name>A0A542YM58_9MICO</name>
<accession>A0A542YM58</accession>
<dbReference type="PANTHER" id="PTHR43133:SF50">
    <property type="entry name" value="ECF RNA POLYMERASE SIGMA FACTOR SIGM"/>
    <property type="match status" value="1"/>
</dbReference>
<dbReference type="SUPFAM" id="SSF88946">
    <property type="entry name" value="Sigma2 domain of RNA polymerase sigma factors"/>
    <property type="match status" value="1"/>
</dbReference>
<feature type="compositionally biased region" description="Acidic residues" evidence="6">
    <location>
        <begin position="164"/>
        <end position="194"/>
    </location>
</feature>
<keyword evidence="10" id="KW-1185">Reference proteome</keyword>
<reference evidence="9 10" key="1">
    <citation type="submission" date="2019-06" db="EMBL/GenBank/DDBJ databases">
        <title>Sequencing the genomes of 1000 actinobacteria strains.</title>
        <authorList>
            <person name="Klenk H.-P."/>
        </authorList>
    </citation>
    <scope>NUCLEOTIDE SEQUENCE [LARGE SCALE GENOMIC DNA]</scope>
    <source>
        <strain evidence="9 10">DSM 12335</strain>
    </source>
</reference>
<dbReference type="GO" id="GO:0006352">
    <property type="term" value="P:DNA-templated transcription initiation"/>
    <property type="evidence" value="ECO:0007669"/>
    <property type="project" value="InterPro"/>
</dbReference>
<dbReference type="Pfam" id="PF08281">
    <property type="entry name" value="Sigma70_r4_2"/>
    <property type="match status" value="1"/>
</dbReference>
<dbReference type="GO" id="GO:0016987">
    <property type="term" value="F:sigma factor activity"/>
    <property type="evidence" value="ECO:0007669"/>
    <property type="project" value="UniProtKB-KW"/>
</dbReference>
<dbReference type="InterPro" id="IPR014325">
    <property type="entry name" value="RNA_pol_sigma-E_actinobac"/>
</dbReference>
<evidence type="ECO:0000256" key="3">
    <source>
        <dbReference type="ARBA" id="ARBA00023082"/>
    </source>
</evidence>
<dbReference type="SUPFAM" id="SSF88659">
    <property type="entry name" value="Sigma3 and sigma4 domains of RNA polymerase sigma factors"/>
    <property type="match status" value="1"/>
</dbReference>
<dbReference type="InterPro" id="IPR036388">
    <property type="entry name" value="WH-like_DNA-bd_sf"/>
</dbReference>
<dbReference type="InterPro" id="IPR007627">
    <property type="entry name" value="RNA_pol_sigma70_r2"/>
</dbReference>
<evidence type="ECO:0000256" key="4">
    <source>
        <dbReference type="ARBA" id="ARBA00023125"/>
    </source>
</evidence>
<dbReference type="Gene3D" id="1.10.10.10">
    <property type="entry name" value="Winged helix-like DNA-binding domain superfamily/Winged helix DNA-binding domain"/>
    <property type="match status" value="1"/>
</dbReference>
<dbReference type="AlphaFoldDB" id="A0A542YM58"/>
<dbReference type="EMBL" id="VFOP01000001">
    <property type="protein sequence ID" value="TQL49167.1"/>
    <property type="molecule type" value="Genomic_DNA"/>
</dbReference>
<dbReference type="InterPro" id="IPR014284">
    <property type="entry name" value="RNA_pol_sigma-70_dom"/>
</dbReference>
<dbReference type="InterPro" id="IPR013249">
    <property type="entry name" value="RNA_pol_sigma70_r4_t2"/>
</dbReference>
<dbReference type="Proteomes" id="UP000319516">
    <property type="component" value="Unassembled WGS sequence"/>
</dbReference>
<proteinExistence type="inferred from homology"/>
<keyword evidence="2" id="KW-0805">Transcription regulation</keyword>
<feature type="domain" description="RNA polymerase sigma factor 70 region 4 type 2" evidence="8">
    <location>
        <begin position="108"/>
        <end position="159"/>
    </location>
</feature>
<dbReference type="InterPro" id="IPR013324">
    <property type="entry name" value="RNA_pol_sigma_r3/r4-like"/>
</dbReference>
<evidence type="ECO:0000256" key="1">
    <source>
        <dbReference type="ARBA" id="ARBA00010641"/>
    </source>
</evidence>
<evidence type="ECO:0000256" key="6">
    <source>
        <dbReference type="SAM" id="MobiDB-lite"/>
    </source>
</evidence>
<gene>
    <name evidence="9" type="ORF">FB467_0232</name>
</gene>
<protein>
    <submittedName>
        <fullName evidence="9">RNA polymerase sigma-70 factor (Sigma-E family)</fullName>
    </submittedName>
</protein>
<feature type="region of interest" description="Disordered" evidence="6">
    <location>
        <begin position="159"/>
        <end position="194"/>
    </location>
</feature>
<evidence type="ECO:0000256" key="2">
    <source>
        <dbReference type="ARBA" id="ARBA00023015"/>
    </source>
</evidence>
<dbReference type="InterPro" id="IPR039425">
    <property type="entry name" value="RNA_pol_sigma-70-like"/>
</dbReference>
<dbReference type="CDD" id="cd06171">
    <property type="entry name" value="Sigma70_r4"/>
    <property type="match status" value="1"/>
</dbReference>
<evidence type="ECO:0000259" key="8">
    <source>
        <dbReference type="Pfam" id="PF08281"/>
    </source>
</evidence>
<evidence type="ECO:0000313" key="10">
    <source>
        <dbReference type="Proteomes" id="UP000319516"/>
    </source>
</evidence>
<organism evidence="9 10">
    <name type="scientific">Ornithinicoccus hortensis</name>
    <dbReference type="NCBI Taxonomy" id="82346"/>
    <lineage>
        <taxon>Bacteria</taxon>
        <taxon>Bacillati</taxon>
        <taxon>Actinomycetota</taxon>
        <taxon>Actinomycetes</taxon>
        <taxon>Micrococcales</taxon>
        <taxon>Intrasporangiaceae</taxon>
        <taxon>Ornithinicoccus</taxon>
    </lineage>
</organism>
<dbReference type="Gene3D" id="1.10.1740.10">
    <property type="match status" value="1"/>
</dbReference>
<evidence type="ECO:0000259" key="7">
    <source>
        <dbReference type="Pfam" id="PF04542"/>
    </source>
</evidence>
<dbReference type="GO" id="GO:0003677">
    <property type="term" value="F:DNA binding"/>
    <property type="evidence" value="ECO:0007669"/>
    <property type="project" value="UniProtKB-KW"/>
</dbReference>
<keyword evidence="4" id="KW-0238">DNA-binding</keyword>
<comment type="caution">
    <text evidence="9">The sequence shown here is derived from an EMBL/GenBank/DDBJ whole genome shotgun (WGS) entry which is preliminary data.</text>
</comment>
<comment type="similarity">
    <text evidence="1">Belongs to the sigma-70 factor family. ECF subfamily.</text>
</comment>
<evidence type="ECO:0000256" key="5">
    <source>
        <dbReference type="ARBA" id="ARBA00023163"/>
    </source>
</evidence>
<feature type="domain" description="RNA polymerase sigma-70 region 2" evidence="7">
    <location>
        <begin position="13"/>
        <end position="78"/>
    </location>
</feature>